<evidence type="ECO:0000313" key="2">
    <source>
        <dbReference type="Proteomes" id="UP000827976"/>
    </source>
</evidence>
<dbReference type="EMBL" id="CM037011">
    <property type="protein sequence ID" value="KAH7692212.1"/>
    <property type="molecule type" value="Genomic_DNA"/>
</dbReference>
<dbReference type="Proteomes" id="UP000827976">
    <property type="component" value="Chromosome 1"/>
</dbReference>
<gene>
    <name evidence="1" type="ORF">IHE45_01G050100</name>
</gene>
<accession>A0ACB7WUP1</accession>
<protein>
    <submittedName>
        <fullName evidence="1">ArsR-like helix-turn-helix domain-containing protein</fullName>
    </submittedName>
</protein>
<sequence>MAAAAKRLVISSRIATKTGFVEVSNATHGSKFRCFGTASAASGALKEEKESKKISKLERRSMLEAFVDQYRASNAGRFPTVSLAQKQIGGSYYHVRQMIQELEFNYRMSLVGRNKAQVGKTEQGSNPALLWKEVPGTSETEEVSKPSVSASCLSSKDIDTGSDIRAENNAIVDLVTDDVLLDIKEPSVSSAVETASVEKAVKHAHSPSKKKIVECTKNSSINGISSSGTQMRTDESSINCVLGLTSENARHSDQGSNPALLLEEVPGPSEIEEDSKPVASASCVSHEDIDTVSKIGSKDSATADLVIDDELLDRKEPSVSSAVETASVKKAVKHARSSSRKKIVECTKNSSINGVSSSGTQMRTDESRIDSMAELASEGLQHSDHDSKRDEANSSESSRLEATVHILNSPHLDSEENNKELKSTEHLHERNEPKRIDQIGSLEAPEPEELIGDAPKKVEIRESPPARSDIWGNLKALANSFVNFWRK</sequence>
<evidence type="ECO:0000313" key="1">
    <source>
        <dbReference type="EMBL" id="KAH7692212.1"/>
    </source>
</evidence>
<keyword evidence="2" id="KW-1185">Reference proteome</keyword>
<comment type="caution">
    <text evidence="1">The sequence shown here is derived from an EMBL/GenBank/DDBJ whole genome shotgun (WGS) entry which is preliminary data.</text>
</comment>
<name>A0ACB7WUP1_DIOAL</name>
<organism evidence="1 2">
    <name type="scientific">Dioscorea alata</name>
    <name type="common">Purple yam</name>
    <dbReference type="NCBI Taxonomy" id="55571"/>
    <lineage>
        <taxon>Eukaryota</taxon>
        <taxon>Viridiplantae</taxon>
        <taxon>Streptophyta</taxon>
        <taxon>Embryophyta</taxon>
        <taxon>Tracheophyta</taxon>
        <taxon>Spermatophyta</taxon>
        <taxon>Magnoliopsida</taxon>
        <taxon>Liliopsida</taxon>
        <taxon>Dioscoreales</taxon>
        <taxon>Dioscoreaceae</taxon>
        <taxon>Dioscorea</taxon>
    </lineage>
</organism>
<reference evidence="2" key="1">
    <citation type="journal article" date="2022" name="Nat. Commun.">
        <title>Chromosome evolution and the genetic basis of agronomically important traits in greater yam.</title>
        <authorList>
            <person name="Bredeson J.V."/>
            <person name="Lyons J.B."/>
            <person name="Oniyinde I.O."/>
            <person name="Okereke N.R."/>
            <person name="Kolade O."/>
            <person name="Nnabue I."/>
            <person name="Nwadili C.O."/>
            <person name="Hribova E."/>
            <person name="Parker M."/>
            <person name="Nwogha J."/>
            <person name="Shu S."/>
            <person name="Carlson J."/>
            <person name="Kariba R."/>
            <person name="Muthemba S."/>
            <person name="Knop K."/>
            <person name="Barton G.J."/>
            <person name="Sherwood A.V."/>
            <person name="Lopez-Montes A."/>
            <person name="Asiedu R."/>
            <person name="Jamnadass R."/>
            <person name="Muchugi A."/>
            <person name="Goodstein D."/>
            <person name="Egesi C.N."/>
            <person name="Featherston J."/>
            <person name="Asfaw A."/>
            <person name="Simpson G.G."/>
            <person name="Dolezel J."/>
            <person name="Hendre P.S."/>
            <person name="Van Deynze A."/>
            <person name="Kumar P.L."/>
            <person name="Obidiegwu J.E."/>
            <person name="Bhattacharjee R."/>
            <person name="Rokhsar D.S."/>
        </authorList>
    </citation>
    <scope>NUCLEOTIDE SEQUENCE [LARGE SCALE GENOMIC DNA]</scope>
    <source>
        <strain evidence="2">cv. TDa95/00328</strain>
    </source>
</reference>
<proteinExistence type="predicted"/>